<protein>
    <submittedName>
        <fullName evidence="1">Uncharacterized protein</fullName>
    </submittedName>
</protein>
<sequence length="395" mass="45196">MKKYVLSITQFDHLDVAFAGARAEEVVESIRRIRWNDPQRNLSIRKRLNESYADNKLVGLIQEVFAFMVERPSQTPEPEFTIAAVCEEILQSERTLRDICRGFRISGGNLRQMCESVSWMVDIMGAIAGILRPELSVNFGEVSSCLRKRAPVSCRLLDELPGYVSRDERIRLLKSGVKNTEQVLERTPSEFAGIMSPTKAERILDHLTLSRERTHEYWHRDHKRRLDKMGAQYGLIDRMYTENGTDLEVVIEELLNTGFVNVTAQRITDQKAGEPDLLIHFKDGISFSIQVTAKESNTKFVDSKKSGDIIPQSARFGVEGFICVGRPDFETLARENAGPLGAKYNYKQIPVFVLCELYVLYAEDRFDSEKITRVIRDVRGYINVKRLFTELSVED</sequence>
<name>A0A842HBR0_9BACT</name>
<accession>A0A842HBR0</accession>
<reference evidence="1 2" key="1">
    <citation type="submission" date="2020-07" db="EMBL/GenBank/DDBJ databases">
        <authorList>
            <person name="Feng X."/>
        </authorList>
    </citation>
    <scope>NUCLEOTIDE SEQUENCE [LARGE SCALE GENOMIC DNA]</scope>
    <source>
        <strain evidence="1 2">JCM31066</strain>
    </source>
</reference>
<proteinExistence type="predicted"/>
<dbReference type="EMBL" id="JACHVB010000019">
    <property type="protein sequence ID" value="MBC2593875.1"/>
    <property type="molecule type" value="Genomic_DNA"/>
</dbReference>
<dbReference type="AlphaFoldDB" id="A0A842HBR0"/>
<dbReference type="Proteomes" id="UP000546464">
    <property type="component" value="Unassembled WGS sequence"/>
</dbReference>
<evidence type="ECO:0000313" key="2">
    <source>
        <dbReference type="Proteomes" id="UP000546464"/>
    </source>
</evidence>
<evidence type="ECO:0000313" key="1">
    <source>
        <dbReference type="EMBL" id="MBC2593875.1"/>
    </source>
</evidence>
<organism evidence="1 2">
    <name type="scientific">Ruficoccus amylovorans</name>
    <dbReference type="NCBI Taxonomy" id="1804625"/>
    <lineage>
        <taxon>Bacteria</taxon>
        <taxon>Pseudomonadati</taxon>
        <taxon>Verrucomicrobiota</taxon>
        <taxon>Opitutia</taxon>
        <taxon>Puniceicoccales</taxon>
        <taxon>Cerasicoccaceae</taxon>
        <taxon>Ruficoccus</taxon>
    </lineage>
</organism>
<dbReference type="SUPFAM" id="SSF158702">
    <property type="entry name" value="Sec63 N-terminal domain-like"/>
    <property type="match status" value="1"/>
</dbReference>
<keyword evidence="2" id="KW-1185">Reference proteome</keyword>
<dbReference type="RefSeq" id="WP_185674865.1">
    <property type="nucleotide sequence ID" value="NZ_JACHVB010000019.1"/>
</dbReference>
<comment type="caution">
    <text evidence="1">The sequence shown here is derived from an EMBL/GenBank/DDBJ whole genome shotgun (WGS) entry which is preliminary data.</text>
</comment>
<gene>
    <name evidence="1" type="ORF">H5P28_06335</name>
</gene>